<name>A0A8H7SMM8_9FUNG</name>
<dbReference type="AlphaFoldDB" id="A0A8H7SMM8"/>
<feature type="compositionally biased region" description="Polar residues" evidence="1">
    <location>
        <begin position="247"/>
        <end position="262"/>
    </location>
</feature>
<dbReference type="Gene3D" id="1.25.40.430">
    <property type="match status" value="1"/>
</dbReference>
<comment type="caution">
    <text evidence="3">The sequence shown here is derived from an EMBL/GenBank/DDBJ whole genome shotgun (WGS) entry which is preliminary data.</text>
</comment>
<accession>A0A8H7SMM8</accession>
<reference evidence="3" key="1">
    <citation type="submission" date="2021-01" db="EMBL/GenBank/DDBJ databases">
        <title>Metabolic potential, ecology and presence of endohyphal bacteria is reflected in genomic diversity of Mucoromycotina.</title>
        <authorList>
            <person name="Muszewska A."/>
            <person name="Okrasinska A."/>
            <person name="Steczkiewicz K."/>
            <person name="Drgas O."/>
            <person name="Orlowska M."/>
            <person name="Perlinska-Lenart U."/>
            <person name="Aleksandrzak-Piekarczyk T."/>
            <person name="Szatraj K."/>
            <person name="Zielenkiewicz U."/>
            <person name="Pilsyk S."/>
            <person name="Malc E."/>
            <person name="Mieczkowski P."/>
            <person name="Kruszewska J.S."/>
            <person name="Biernat P."/>
            <person name="Pawlowska J."/>
        </authorList>
    </citation>
    <scope>NUCLEOTIDE SEQUENCE</scope>
    <source>
        <strain evidence="3">WA0000018081</strain>
    </source>
</reference>
<dbReference type="GO" id="GO:0004672">
    <property type="term" value="F:protein kinase activity"/>
    <property type="evidence" value="ECO:0007669"/>
    <property type="project" value="TreeGrafter"/>
</dbReference>
<protein>
    <recommendedName>
        <fullName evidence="2">BUB1 N-terminal domain-containing protein</fullName>
    </recommendedName>
</protein>
<dbReference type="Proteomes" id="UP000613177">
    <property type="component" value="Unassembled WGS sequence"/>
</dbReference>
<dbReference type="GO" id="GO:0005634">
    <property type="term" value="C:nucleus"/>
    <property type="evidence" value="ECO:0007669"/>
    <property type="project" value="TreeGrafter"/>
</dbReference>
<feature type="compositionally biased region" description="Polar residues" evidence="1">
    <location>
        <begin position="274"/>
        <end position="286"/>
    </location>
</feature>
<dbReference type="EMBL" id="JAEPRE010000184">
    <property type="protein sequence ID" value="KAG2230773.1"/>
    <property type="molecule type" value="Genomic_DNA"/>
</dbReference>
<evidence type="ECO:0000313" key="4">
    <source>
        <dbReference type="Proteomes" id="UP000613177"/>
    </source>
</evidence>
<keyword evidence="4" id="KW-1185">Reference proteome</keyword>
<sequence length="453" mass="52776">MELNYNLTSEERRRLIDSIPEASIIDACKENIQPRRQGRSASSLTRVFGLSSTEREQAIEQGQHRFEEQLKTIEELDDPLDVYIQHVAWTIEMFPEGSVEYDLMTVLHDATNKFKNDSIYKQDPRYLKLWMEYSKWVEEPKEIFEFLIKNEIGKKLALFYEEYASYLESLQKMGIQIEARPIQRLTRNYRDLEARIEEIRRRGLIKKREQEAMTQMNELKSNKRTMLGHKFDARSRTSVSANVYAGIQSSHGSPSRTTSFGNDSLFHKSSSSSTQRFQPSISASSASENRITVEKFSGAIIPQAEIVRPVVEPFSVYKDPEETVPLRRLERSSSSILSEASGEESLVSKMRKYPTQDIEGSGVKRTRLDNKSDTERDHARRMEEHFKKNRRFYLRNKDTKEREEVLTVLKTTHVSTSFEEERAINMGIPFTVRNEDEELSGTYIYIYIILIVE</sequence>
<dbReference type="FunFam" id="1.25.40.430:FF:000003">
    <property type="entry name" value="Checkpoint serine/threonine-protein kinase BUB1"/>
    <property type="match status" value="1"/>
</dbReference>
<feature type="region of interest" description="Disordered" evidence="1">
    <location>
        <begin position="247"/>
        <end position="286"/>
    </location>
</feature>
<organism evidence="3 4">
    <name type="scientific">Thamnidium elegans</name>
    <dbReference type="NCBI Taxonomy" id="101142"/>
    <lineage>
        <taxon>Eukaryota</taxon>
        <taxon>Fungi</taxon>
        <taxon>Fungi incertae sedis</taxon>
        <taxon>Mucoromycota</taxon>
        <taxon>Mucoromycotina</taxon>
        <taxon>Mucoromycetes</taxon>
        <taxon>Mucorales</taxon>
        <taxon>Mucorineae</taxon>
        <taxon>Mucoraceae</taxon>
        <taxon>Thamnidium</taxon>
    </lineage>
</organism>
<dbReference type="PANTHER" id="PTHR14030:SF4">
    <property type="entry name" value="BUB1 KINASE, ISOFORM A-RELATED"/>
    <property type="match status" value="1"/>
</dbReference>
<dbReference type="GO" id="GO:0051754">
    <property type="term" value="P:meiotic sister chromatid cohesion, centromeric"/>
    <property type="evidence" value="ECO:0007669"/>
    <property type="project" value="TreeGrafter"/>
</dbReference>
<feature type="domain" description="BUB1 N-terminal" evidence="2">
    <location>
        <begin position="66"/>
        <end position="222"/>
    </location>
</feature>
<evidence type="ECO:0000313" key="3">
    <source>
        <dbReference type="EMBL" id="KAG2230773.1"/>
    </source>
</evidence>
<dbReference type="GO" id="GO:0032991">
    <property type="term" value="C:protein-containing complex"/>
    <property type="evidence" value="ECO:0007669"/>
    <property type="project" value="UniProtKB-ARBA"/>
</dbReference>
<dbReference type="Pfam" id="PF08311">
    <property type="entry name" value="Mad3_BUB1_I"/>
    <property type="match status" value="1"/>
</dbReference>
<evidence type="ECO:0000259" key="2">
    <source>
        <dbReference type="PROSITE" id="PS51489"/>
    </source>
</evidence>
<gene>
    <name evidence="3" type="ORF">INT48_001675</name>
</gene>
<dbReference type="SMART" id="SM00777">
    <property type="entry name" value="Mad3_BUB1_I"/>
    <property type="match status" value="1"/>
</dbReference>
<evidence type="ECO:0000256" key="1">
    <source>
        <dbReference type="SAM" id="MobiDB-lite"/>
    </source>
</evidence>
<dbReference type="GO" id="GO:0007094">
    <property type="term" value="P:mitotic spindle assembly checkpoint signaling"/>
    <property type="evidence" value="ECO:0007669"/>
    <property type="project" value="InterPro"/>
</dbReference>
<dbReference type="InterPro" id="IPR015661">
    <property type="entry name" value="Bub1/Mad3"/>
</dbReference>
<dbReference type="InterPro" id="IPR013212">
    <property type="entry name" value="Mad3/Bub1_I"/>
</dbReference>
<dbReference type="PROSITE" id="PS51489">
    <property type="entry name" value="BUB1_N"/>
    <property type="match status" value="1"/>
</dbReference>
<dbReference type="PANTHER" id="PTHR14030">
    <property type="entry name" value="MITOTIC CHECKPOINT SERINE/THREONINE-PROTEIN KINASE BUB1"/>
    <property type="match status" value="1"/>
</dbReference>
<proteinExistence type="predicted"/>